<feature type="compositionally biased region" description="Polar residues" evidence="1">
    <location>
        <begin position="237"/>
        <end position="247"/>
    </location>
</feature>
<name>A0A814EUP9_9BILA</name>
<accession>A0A814EUP9</accession>
<dbReference type="SMART" id="SM00049">
    <property type="entry name" value="DEP"/>
    <property type="match status" value="1"/>
</dbReference>
<feature type="region of interest" description="Disordered" evidence="1">
    <location>
        <begin position="219"/>
        <end position="247"/>
    </location>
</feature>
<dbReference type="PANTHER" id="PTHR16206:SF4">
    <property type="entry name" value="PROTEIN LET-99"/>
    <property type="match status" value="1"/>
</dbReference>
<dbReference type="Proteomes" id="UP000663879">
    <property type="component" value="Unassembled WGS sequence"/>
</dbReference>
<proteinExistence type="predicted"/>
<dbReference type="GO" id="GO:0035556">
    <property type="term" value="P:intracellular signal transduction"/>
    <property type="evidence" value="ECO:0007669"/>
    <property type="project" value="InterPro"/>
</dbReference>
<evidence type="ECO:0000313" key="4">
    <source>
        <dbReference type="Proteomes" id="UP000663879"/>
    </source>
</evidence>
<dbReference type="InterPro" id="IPR000591">
    <property type="entry name" value="DEP_dom"/>
</dbReference>
<evidence type="ECO:0000256" key="1">
    <source>
        <dbReference type="SAM" id="MobiDB-lite"/>
    </source>
</evidence>
<dbReference type="Pfam" id="PF00610">
    <property type="entry name" value="DEP"/>
    <property type="match status" value="1"/>
</dbReference>
<protein>
    <recommendedName>
        <fullName evidence="2">DEP domain-containing protein</fullName>
    </recommendedName>
</protein>
<dbReference type="InterPro" id="IPR036390">
    <property type="entry name" value="WH_DNA-bd_sf"/>
</dbReference>
<dbReference type="AlphaFoldDB" id="A0A814EUP9"/>
<dbReference type="OrthoDB" id="524326at2759"/>
<sequence>MNESKSDNVSKKSVFTQDQFKSTRKWNEILDFFFLNMPLKRHWKNFRTFNDCFTASEAIEWIYSFLKSSPNFQHLNITRQNAIKLLQIYLKERIIEDVRSGENFSFKEFQDDNRIYRFCMSNPIFANRNSNSSTSTRLSNESIMDTCQSNEQTNIKSEKKALANKNSLSNIQTDTKLKNNRERSKENNFQIDNEIKNSHSLNTNSLENLTNLNSNAIRKRNSSPILKTSERNKDQNEQNNTFATSNNTNQNFFIKTSSSIEAELWSRIARKMLESILRKVYLLNSIGKSVLNTQNNNKIEWLNSKENDRSINCHNKLQTSITSPKSSSTLKRSNDIKIGLINILGKKSYDILLNLSGANIEHNTNNINKHGVVINTDDDLPIWVVRAMHTLLNWESDNDCEYPKFGDVFQEIVDYFNSLGQPLLTNEMSYLFMEIFDLMITKSNEIIKNRENKKTNELIFDVLNSDNRDNLNFKLKHLNENEESFDNICLNNRILNLIVSSFNQIVNETNSINNNNFSNNNQVLLDIERHLLENAKLNLFENNMENEPIEIDDDDPTGEINLDKKRDREEIYFSLLMDSLAKLENCCASCKIIYDEINTFLNQEQNEHDTDIDQDNHEFQIKRKKFNENMDPLNDFSLKIIESESTKRLHRNNSFKAAIDDKLNRLMTNDVETDVIENTKSKKYVVRSSTNNSNDFNLLRSILDKNGFMENNNVEYLSNDENFDLCEHEIKNLIIRSNDDELNEISLVNTNTSNEIVRSKSLCRSLSNNNLSLMDNSQFNNELFLNKATRKRKASSETANNVDQLVLKFNNLNNDSIIHTQNINIHSTNENETFKGDHTKITPSISLSSFKKRSNQSKKLHASISLQVLTNINPMNNALSNKNIQEINSFIKKSLKNKKNQTTLKDSNLNSQNLENPKDDNNILLSTEIESEIFCFLISSFRLLALMLPPSNKRKLHFLLRFLNKLKYSKHIDEYLLKSQYNLFEVRDNNFGKSDDFEFIDVSISNNSKLEHSELKLSNVDQKTNQVEQILISSFLKSIILYDDNTINRRLSSDNTKKNIAYASKISQILINNYSEIMRIPEDLISNFKQKLKSSQNFTKDRNFGHPKSNKELSTSTDNLNKLCDNIKPKTSFRNFMDNLEDKQYLSKGKYKEYGSNAYQQNQKIKKALNILGLNDSISYASLSQKQQEESTELTFKKDIFSASLNENANKTNQYLLEQSLKSNSSNTNYLNSSTLSAFPSKSTLFQSTSSINFPRIFSNKKWKKENLI</sequence>
<dbReference type="Gene3D" id="1.10.10.10">
    <property type="entry name" value="Winged helix-like DNA-binding domain superfamily/Winged helix DNA-binding domain"/>
    <property type="match status" value="1"/>
</dbReference>
<reference evidence="3" key="1">
    <citation type="submission" date="2021-02" db="EMBL/GenBank/DDBJ databases">
        <authorList>
            <person name="Nowell W R."/>
        </authorList>
    </citation>
    <scope>NUCLEOTIDE SEQUENCE</scope>
    <source>
        <strain evidence="3">Ploen Becks lab</strain>
    </source>
</reference>
<comment type="caution">
    <text evidence="3">The sequence shown here is derived from an EMBL/GenBank/DDBJ whole genome shotgun (WGS) entry which is preliminary data.</text>
</comment>
<dbReference type="SUPFAM" id="SSF46785">
    <property type="entry name" value="Winged helix' DNA-binding domain"/>
    <property type="match status" value="1"/>
</dbReference>
<dbReference type="PROSITE" id="PS50186">
    <property type="entry name" value="DEP"/>
    <property type="match status" value="1"/>
</dbReference>
<gene>
    <name evidence="3" type="ORF">OXX778_LOCUS15221</name>
</gene>
<evidence type="ECO:0000259" key="2">
    <source>
        <dbReference type="PROSITE" id="PS50186"/>
    </source>
</evidence>
<dbReference type="EMBL" id="CAJNOC010003310">
    <property type="protein sequence ID" value="CAF0977052.1"/>
    <property type="molecule type" value="Genomic_DNA"/>
</dbReference>
<dbReference type="InterPro" id="IPR036388">
    <property type="entry name" value="WH-like_DNA-bd_sf"/>
</dbReference>
<dbReference type="PANTHER" id="PTHR16206">
    <property type="entry name" value="DEP DOMAIN-CONTAINING"/>
    <property type="match status" value="1"/>
</dbReference>
<evidence type="ECO:0000313" key="3">
    <source>
        <dbReference type="EMBL" id="CAF0977052.1"/>
    </source>
</evidence>
<organism evidence="3 4">
    <name type="scientific">Brachionus calyciflorus</name>
    <dbReference type="NCBI Taxonomy" id="104777"/>
    <lineage>
        <taxon>Eukaryota</taxon>
        <taxon>Metazoa</taxon>
        <taxon>Spiralia</taxon>
        <taxon>Gnathifera</taxon>
        <taxon>Rotifera</taxon>
        <taxon>Eurotatoria</taxon>
        <taxon>Monogononta</taxon>
        <taxon>Pseudotrocha</taxon>
        <taxon>Ploima</taxon>
        <taxon>Brachionidae</taxon>
        <taxon>Brachionus</taxon>
    </lineage>
</organism>
<keyword evidence="4" id="KW-1185">Reference proteome</keyword>
<feature type="domain" description="DEP" evidence="2">
    <location>
        <begin position="48"/>
        <end position="120"/>
    </location>
</feature>